<dbReference type="InterPro" id="IPR008775">
    <property type="entry name" value="Phytyl_CoA_dOase-like"/>
</dbReference>
<accession>A0ABV6JAG3</accession>
<dbReference type="EMBL" id="JBHLVF010000023">
    <property type="protein sequence ID" value="MFC0392856.1"/>
    <property type="molecule type" value="Genomic_DNA"/>
</dbReference>
<dbReference type="RefSeq" id="WP_204818723.1">
    <property type="nucleotide sequence ID" value="NZ_JANHOF010000005.1"/>
</dbReference>
<evidence type="ECO:0000313" key="1">
    <source>
        <dbReference type="EMBL" id="MFC0392856.1"/>
    </source>
</evidence>
<protein>
    <submittedName>
        <fullName evidence="1">Phytanoyl-CoA dioxygenase family protein</fullName>
    </submittedName>
</protein>
<sequence length="316" mass="36187">MSRVSDNDKKAATRIFKDAVPLLEQPEALRERAEKDGYLFFKGLLDKNELRQARSQMLHVMKQWGLLSSQHAIEEGIGDHEAINKLSLESFRGYGVPWELYKQVQRLESFHELAHQPALLGAFRTLFDCEVLPHPRNIARIVMPHRELKATPSHQDFIHIQGTPVTWTAWFPLGDCPRELGGLSMLEGSYKSGVLGVTEHGGAGGLESVLCNMDLEWAEGDYEIGDVIIFHSHTVHKALPNQQGNQIRLSCDFRYQPAHLPIDRGSLQPHGGEAVLPWEEVYEGWMNDNLKYYWKELPLQLSDWDENVRWQKEKIC</sequence>
<keyword evidence="2" id="KW-1185">Reference proteome</keyword>
<proteinExistence type="predicted"/>
<reference evidence="1 2" key="1">
    <citation type="submission" date="2024-09" db="EMBL/GenBank/DDBJ databases">
        <authorList>
            <person name="Sun Q."/>
            <person name="Mori K."/>
        </authorList>
    </citation>
    <scope>NUCLEOTIDE SEQUENCE [LARGE SCALE GENOMIC DNA]</scope>
    <source>
        <strain evidence="1 2">CCM 4839</strain>
    </source>
</reference>
<dbReference type="Pfam" id="PF05721">
    <property type="entry name" value="PhyH"/>
    <property type="match status" value="1"/>
</dbReference>
<dbReference type="Proteomes" id="UP001589818">
    <property type="component" value="Unassembled WGS sequence"/>
</dbReference>
<dbReference type="Gene3D" id="2.60.120.620">
    <property type="entry name" value="q2cbj1_9rhob like domain"/>
    <property type="match status" value="1"/>
</dbReference>
<organism evidence="1 2">
    <name type="scientific">Paenibacillus mendelii</name>
    <dbReference type="NCBI Taxonomy" id="206163"/>
    <lineage>
        <taxon>Bacteria</taxon>
        <taxon>Bacillati</taxon>
        <taxon>Bacillota</taxon>
        <taxon>Bacilli</taxon>
        <taxon>Bacillales</taxon>
        <taxon>Paenibacillaceae</taxon>
        <taxon>Paenibacillus</taxon>
    </lineage>
</organism>
<keyword evidence="1" id="KW-0560">Oxidoreductase</keyword>
<dbReference type="SUPFAM" id="SSF51197">
    <property type="entry name" value="Clavaminate synthase-like"/>
    <property type="match status" value="1"/>
</dbReference>
<gene>
    <name evidence="1" type="ORF">ACFFJ8_15905</name>
</gene>
<keyword evidence="1" id="KW-0223">Dioxygenase</keyword>
<dbReference type="GO" id="GO:0051213">
    <property type="term" value="F:dioxygenase activity"/>
    <property type="evidence" value="ECO:0007669"/>
    <property type="project" value="UniProtKB-KW"/>
</dbReference>
<evidence type="ECO:0000313" key="2">
    <source>
        <dbReference type="Proteomes" id="UP001589818"/>
    </source>
</evidence>
<name>A0ABV6JAG3_9BACL</name>
<dbReference type="PANTHER" id="PTHR40128:SF1">
    <property type="entry name" value="PHYTANOYL-COA HYDROXYLASE"/>
    <property type="match status" value="1"/>
</dbReference>
<comment type="caution">
    <text evidence="1">The sequence shown here is derived from an EMBL/GenBank/DDBJ whole genome shotgun (WGS) entry which is preliminary data.</text>
</comment>
<dbReference type="PANTHER" id="PTHR40128">
    <property type="entry name" value="EXPRESSED PROTEIN"/>
    <property type="match status" value="1"/>
</dbReference>